<feature type="compositionally biased region" description="Pro residues" evidence="1">
    <location>
        <begin position="90"/>
        <end position="104"/>
    </location>
</feature>
<name>A0A229Y206_ASPFM</name>
<reference evidence="2" key="1">
    <citation type="submission" date="2021-08" db="EMBL/GenBank/DDBJ databases">
        <title>Global Aspergillus fumigatus from environmental and clinical sources.</title>
        <authorList>
            <person name="Barber A."/>
            <person name="Sae-Ong T."/>
        </authorList>
    </citation>
    <scope>NUCLEOTIDE SEQUENCE</scope>
    <source>
        <strain evidence="2">NRZ-2016-071</strain>
    </source>
</reference>
<comment type="caution">
    <text evidence="2">The sequence shown here is derived from an EMBL/GenBank/DDBJ whole genome shotgun (WGS) entry which is preliminary data.</text>
</comment>
<dbReference type="PANTHER" id="PTHR28052:SF1">
    <property type="entry name" value="UPF0545 PROTEIN C22ORF39"/>
    <property type="match status" value="1"/>
</dbReference>
<feature type="compositionally biased region" description="Polar residues" evidence="1">
    <location>
        <begin position="15"/>
        <end position="25"/>
    </location>
</feature>
<dbReference type="Proteomes" id="UP000813423">
    <property type="component" value="Unassembled WGS sequence"/>
</dbReference>
<gene>
    <name evidence="2" type="ORF">KXV57_007777</name>
</gene>
<sequence>MGWLWRSSPSKEEPQQISSVPSFSDNAAPQPSPAAEAPGTMPSSSQSRPLSRKEQADAEFNQLLESLKADVSRTKSPQQSSNVSETPLSPSSPSPSGPPQPPSSIAPESLYPDSMSCRSAFDYAFFCQSFGGQFVNVYRYGELRSCSEHWDNFWLCMKARGMADEERKKVIRDHYRKKAIKYKTGPSSEDVWDLRREPVQHAFQGDFEALEREMKAEEEASRNAGGI</sequence>
<feature type="region of interest" description="Disordered" evidence="1">
    <location>
        <begin position="1"/>
        <end position="110"/>
    </location>
</feature>
<evidence type="ECO:0000256" key="1">
    <source>
        <dbReference type="SAM" id="MobiDB-lite"/>
    </source>
</evidence>
<evidence type="ECO:0008006" key="4">
    <source>
        <dbReference type="Google" id="ProtNLM"/>
    </source>
</evidence>
<dbReference type="OMA" id="FGGQWVN"/>
<dbReference type="AlphaFoldDB" id="A0A229Y206"/>
<proteinExistence type="predicted"/>
<accession>A0A229Y206</accession>
<dbReference type="Pfam" id="PF11326">
    <property type="entry name" value="PANTS-like"/>
    <property type="match status" value="1"/>
</dbReference>
<dbReference type="EMBL" id="JAIBSC010000064">
    <property type="protein sequence ID" value="KAH1901867.1"/>
    <property type="molecule type" value="Genomic_DNA"/>
</dbReference>
<dbReference type="InterPro" id="IPR021475">
    <property type="entry name" value="Pants/Emi1-like"/>
</dbReference>
<dbReference type="PANTHER" id="PTHR28052">
    <property type="entry name" value="UPF0545 PROTEIN C22ORF39"/>
    <property type="match status" value="1"/>
</dbReference>
<evidence type="ECO:0000313" key="2">
    <source>
        <dbReference type="EMBL" id="KAH1901867.1"/>
    </source>
</evidence>
<protein>
    <recommendedName>
        <fullName evidence="4">Early meiotic induction protein 1</fullName>
    </recommendedName>
</protein>
<feature type="compositionally biased region" description="Polar residues" evidence="1">
    <location>
        <begin position="74"/>
        <end position="83"/>
    </location>
</feature>
<feature type="compositionally biased region" description="Low complexity" evidence="1">
    <location>
        <begin position="27"/>
        <end position="38"/>
    </location>
</feature>
<organism evidence="2 3">
    <name type="scientific">Aspergillus fumigatus</name>
    <name type="common">Neosartorya fumigata</name>
    <dbReference type="NCBI Taxonomy" id="746128"/>
    <lineage>
        <taxon>Eukaryota</taxon>
        <taxon>Fungi</taxon>
        <taxon>Dikarya</taxon>
        <taxon>Ascomycota</taxon>
        <taxon>Pezizomycotina</taxon>
        <taxon>Eurotiomycetes</taxon>
        <taxon>Eurotiomycetidae</taxon>
        <taxon>Eurotiales</taxon>
        <taxon>Aspergillaceae</taxon>
        <taxon>Aspergillus</taxon>
        <taxon>Aspergillus subgen. Fumigati</taxon>
    </lineage>
</organism>
<evidence type="ECO:0000313" key="3">
    <source>
        <dbReference type="Proteomes" id="UP000813423"/>
    </source>
</evidence>